<organism evidence="2 3">
    <name type="scientific">Pseudomyxococcus hansupus</name>
    <dbReference type="NCBI Taxonomy" id="1297742"/>
    <lineage>
        <taxon>Bacteria</taxon>
        <taxon>Pseudomonadati</taxon>
        <taxon>Myxococcota</taxon>
        <taxon>Myxococcia</taxon>
        <taxon>Myxococcales</taxon>
        <taxon>Cystobacterineae</taxon>
        <taxon>Myxococcaceae</taxon>
        <taxon>Pseudomyxococcus</taxon>
    </lineage>
</organism>
<keyword evidence="1" id="KW-1133">Transmembrane helix</keyword>
<sequence>MLLDRRLQLFVVLAGVFVTSLVVGDIIGVKLFEAQVGPVVAVMSIGMLPFPVTFLLTDILNEFYGKKAARFVTWVGFFMAIFAFIVIAIAVQVPWAPLTRAEGYTGAVENSFNNVFGGSQRILIASMIAYLVGQFCDIAIFNGLKRLTRNRLLWVRATGSTLVSQLIDTVVVQYVAWTGVLPNDTIISIIYTSYVVKVLVAVGLTPFIYLGHAFVERKLGIAPVVLGENGEPIAPPAPPVSQEEQSRAA</sequence>
<feature type="transmembrane region" description="Helical" evidence="1">
    <location>
        <begin position="189"/>
        <end position="210"/>
    </location>
</feature>
<dbReference type="AlphaFoldDB" id="A0A0H4X9R5"/>
<name>A0A0H4X9R5_9BACT</name>
<feature type="transmembrane region" description="Helical" evidence="1">
    <location>
        <begin position="153"/>
        <end position="177"/>
    </location>
</feature>
<gene>
    <name evidence="2" type="ORF">A176_007680</name>
</gene>
<feature type="transmembrane region" description="Helical" evidence="1">
    <location>
        <begin position="71"/>
        <end position="95"/>
    </location>
</feature>
<keyword evidence="1" id="KW-0812">Transmembrane</keyword>
<evidence type="ECO:0000256" key="1">
    <source>
        <dbReference type="HAMAP-Rule" id="MF_02088"/>
    </source>
</evidence>
<feature type="transmembrane region" description="Helical" evidence="1">
    <location>
        <begin position="39"/>
        <end position="59"/>
    </location>
</feature>
<evidence type="ECO:0000313" key="3">
    <source>
        <dbReference type="Proteomes" id="UP000009026"/>
    </source>
</evidence>
<comment type="function">
    <text evidence="1">Involved in the import of queuosine (Q) precursors, required for Q precursor salvage.</text>
</comment>
<feature type="transmembrane region" description="Helical" evidence="1">
    <location>
        <begin position="7"/>
        <end position="27"/>
    </location>
</feature>
<comment type="similarity">
    <text evidence="1">Belongs to the vitamin uptake transporter (VUT/ECF) (TC 2.A.88) family. Q precursor transporter subfamily.</text>
</comment>
<dbReference type="PANTHER" id="PTHR34300">
    <property type="entry name" value="QUEUOSINE PRECURSOR TRANSPORTER-RELATED"/>
    <property type="match status" value="1"/>
</dbReference>
<keyword evidence="3" id="KW-1185">Reference proteome</keyword>
<reference evidence="2 3" key="1">
    <citation type="journal article" date="2016" name="PLoS ONE">
        <title>Complete Genome Sequence and Comparative Genomics of a Novel Myxobacterium Myxococcus hansupus.</title>
        <authorList>
            <person name="Sharma G."/>
            <person name="Narwani T."/>
            <person name="Subramanian S."/>
        </authorList>
    </citation>
    <scope>NUCLEOTIDE SEQUENCE [LARGE SCALE GENOMIC DNA]</scope>
    <source>
        <strain evidence="3">mixupus</strain>
    </source>
</reference>
<dbReference type="InterPro" id="IPR003744">
    <property type="entry name" value="YhhQ"/>
</dbReference>
<keyword evidence="1" id="KW-0472">Membrane</keyword>
<dbReference type="GO" id="GO:0022857">
    <property type="term" value="F:transmembrane transporter activity"/>
    <property type="evidence" value="ECO:0007669"/>
    <property type="project" value="UniProtKB-UniRule"/>
</dbReference>
<dbReference type="Proteomes" id="UP000009026">
    <property type="component" value="Chromosome"/>
</dbReference>
<dbReference type="OrthoDB" id="7065604at2"/>
<dbReference type="PATRIC" id="fig|1297742.4.peg.7816"/>
<comment type="subcellular location">
    <subcellularLocation>
        <location evidence="1">Cell membrane</location>
        <topology evidence="1">Multi-pass membrane protein</topology>
    </subcellularLocation>
</comment>
<dbReference type="STRING" id="1297742.A176_007680"/>
<keyword evidence="1" id="KW-0813">Transport</keyword>
<dbReference type="GO" id="GO:0005886">
    <property type="term" value="C:plasma membrane"/>
    <property type="evidence" value="ECO:0007669"/>
    <property type="project" value="UniProtKB-SubCell"/>
</dbReference>
<dbReference type="EMBL" id="CP012109">
    <property type="protein sequence ID" value="AKQ70768.1"/>
    <property type="molecule type" value="Genomic_DNA"/>
</dbReference>
<keyword evidence="1" id="KW-1003">Cell membrane</keyword>
<feature type="transmembrane region" description="Helical" evidence="1">
    <location>
        <begin position="122"/>
        <end position="141"/>
    </location>
</feature>
<dbReference type="HAMAP" id="MF_02088">
    <property type="entry name" value="Q_prec_transport"/>
    <property type="match status" value="1"/>
</dbReference>
<dbReference type="KEGG" id="mym:A176_007680"/>
<dbReference type="Pfam" id="PF02592">
    <property type="entry name" value="Vut_1"/>
    <property type="match status" value="1"/>
</dbReference>
<evidence type="ECO:0000313" key="2">
    <source>
        <dbReference type="EMBL" id="AKQ70768.1"/>
    </source>
</evidence>
<dbReference type="RefSeq" id="WP_002637961.1">
    <property type="nucleotide sequence ID" value="NZ_CP012109.1"/>
</dbReference>
<proteinExistence type="inferred from homology"/>
<dbReference type="PANTHER" id="PTHR34300:SF2">
    <property type="entry name" value="QUEUOSINE PRECURSOR TRANSPORTER-RELATED"/>
    <property type="match status" value="1"/>
</dbReference>
<protein>
    <recommendedName>
        <fullName evidence="1">Probable queuosine precursor transporter</fullName>
        <shortName evidence="1">Q precursor transporter</shortName>
    </recommendedName>
</protein>
<accession>A0A0H4X9R5</accession>
<dbReference type="eggNOG" id="COG1738">
    <property type="taxonomic scope" value="Bacteria"/>
</dbReference>
<dbReference type="NCBIfam" id="TIGR00697">
    <property type="entry name" value="queuosine precursor transporter"/>
    <property type="match status" value="1"/>
</dbReference>